<dbReference type="EMBL" id="UINC01035147">
    <property type="protein sequence ID" value="SVB27095.1"/>
    <property type="molecule type" value="Genomic_DNA"/>
</dbReference>
<evidence type="ECO:0008006" key="2">
    <source>
        <dbReference type="Google" id="ProtNLM"/>
    </source>
</evidence>
<dbReference type="PROSITE" id="PS51318">
    <property type="entry name" value="TAT"/>
    <property type="match status" value="1"/>
</dbReference>
<evidence type="ECO:0000313" key="1">
    <source>
        <dbReference type="EMBL" id="SVB27095.1"/>
    </source>
</evidence>
<dbReference type="GO" id="GO:0070573">
    <property type="term" value="F:metallodipeptidase activity"/>
    <property type="evidence" value="ECO:0007669"/>
    <property type="project" value="InterPro"/>
</dbReference>
<dbReference type="GO" id="GO:0006508">
    <property type="term" value="P:proteolysis"/>
    <property type="evidence" value="ECO:0007669"/>
    <property type="project" value="InterPro"/>
</dbReference>
<dbReference type="AlphaFoldDB" id="A0A382CLY8"/>
<reference evidence="1" key="1">
    <citation type="submission" date="2018-05" db="EMBL/GenBank/DDBJ databases">
        <authorList>
            <person name="Lanie J.A."/>
            <person name="Ng W.-L."/>
            <person name="Kazmierczak K.M."/>
            <person name="Andrzejewski T.M."/>
            <person name="Davidsen T.M."/>
            <person name="Wayne K.J."/>
            <person name="Tettelin H."/>
            <person name="Glass J.I."/>
            <person name="Rusch D."/>
            <person name="Podicherti R."/>
            <person name="Tsui H.-C.T."/>
            <person name="Winkler M.E."/>
        </authorList>
    </citation>
    <scope>NUCLEOTIDE SEQUENCE</scope>
</reference>
<dbReference type="Gene3D" id="3.20.20.140">
    <property type="entry name" value="Metal-dependent hydrolases"/>
    <property type="match status" value="1"/>
</dbReference>
<dbReference type="SUPFAM" id="SSF51556">
    <property type="entry name" value="Metallo-dependent hydrolases"/>
    <property type="match status" value="1"/>
</dbReference>
<protein>
    <recommendedName>
        <fullName evidence="2">Dipeptidase</fullName>
    </recommendedName>
</protein>
<gene>
    <name evidence="1" type="ORF">METZ01_LOCUS179949</name>
</gene>
<dbReference type="Pfam" id="PF01244">
    <property type="entry name" value="Peptidase_M19"/>
    <property type="match status" value="1"/>
</dbReference>
<sequence length="295" mass="32421">MQTDRRTFLKTATAGAAGIALGNPLVIGQRKQSVDSLYDQAIVIDSLSVGRQWGKVAYEAVKRSGYTGIQTSLHNRTWDGALSDISAWNDRISEHPDLFMKATAATHFRQAKKENKLAVMYGHQNTTMIENKIERLDVLHDMGTRCIQLTYNSRNLIGDGCTERTNAGLSDFGVDVVKRMNELGIIVDLSHCGKQTSYDGIQFSDPPACFTHTMCESIYRNHPRAKTDNQIRTMADKGGVMGVAALGYFVGPDPGGKTTIETYLDHVDHAVKVGGIDHVALCTDFPIQGIKVWAT</sequence>
<dbReference type="InterPro" id="IPR008257">
    <property type="entry name" value="Pept_M19"/>
</dbReference>
<feature type="non-terminal residue" evidence="1">
    <location>
        <position position="295"/>
    </location>
</feature>
<dbReference type="NCBIfam" id="TIGR01409">
    <property type="entry name" value="TAT_signal_seq"/>
    <property type="match status" value="1"/>
</dbReference>
<name>A0A382CLY8_9ZZZZ</name>
<proteinExistence type="predicted"/>
<accession>A0A382CLY8</accession>
<organism evidence="1">
    <name type="scientific">marine metagenome</name>
    <dbReference type="NCBI Taxonomy" id="408172"/>
    <lineage>
        <taxon>unclassified sequences</taxon>
        <taxon>metagenomes</taxon>
        <taxon>ecological metagenomes</taxon>
    </lineage>
</organism>
<dbReference type="InterPro" id="IPR032466">
    <property type="entry name" value="Metal_Hydrolase"/>
</dbReference>
<dbReference type="PANTHER" id="PTHR10443">
    <property type="entry name" value="MICROSOMAL DIPEPTIDASE"/>
    <property type="match status" value="1"/>
</dbReference>
<dbReference type="InterPro" id="IPR019546">
    <property type="entry name" value="TAT_signal_bac_arc"/>
</dbReference>
<dbReference type="InterPro" id="IPR006311">
    <property type="entry name" value="TAT_signal"/>
</dbReference>
<dbReference type="PROSITE" id="PS51365">
    <property type="entry name" value="RENAL_DIPEPTIDASE_2"/>
    <property type="match status" value="1"/>
</dbReference>
<dbReference type="PANTHER" id="PTHR10443:SF12">
    <property type="entry name" value="DIPEPTIDASE"/>
    <property type="match status" value="1"/>
</dbReference>